<dbReference type="InterPro" id="IPR056883">
    <property type="entry name" value="NPHP3_hel"/>
</dbReference>
<evidence type="ECO:0000259" key="15">
    <source>
        <dbReference type="Pfam" id="PF25022"/>
    </source>
</evidence>
<feature type="repeat" description="TPR" evidence="9">
    <location>
        <begin position="1120"/>
        <end position="1153"/>
    </location>
</feature>
<feature type="domain" description="Nephrocystin 3-like N-terminal" evidence="12">
    <location>
        <begin position="496"/>
        <end position="622"/>
    </location>
</feature>
<dbReference type="GO" id="GO:0001822">
    <property type="term" value="P:kidney development"/>
    <property type="evidence" value="ECO:0007669"/>
    <property type="project" value="TreeGrafter"/>
</dbReference>
<keyword evidence="2" id="KW-0879">Wnt signaling pathway</keyword>
<keyword evidence="5 10" id="KW-0175">Coiled coil</keyword>
<dbReference type="Gene3D" id="1.25.40.10">
    <property type="entry name" value="Tetratricopeptide repeat domain"/>
    <property type="match status" value="3"/>
</dbReference>
<feature type="domain" description="Nephrocystin-3 TPR-repeats region" evidence="14">
    <location>
        <begin position="830"/>
        <end position="1068"/>
    </location>
</feature>
<evidence type="ECO:0000259" key="14">
    <source>
        <dbReference type="Pfam" id="PF24885"/>
    </source>
</evidence>
<dbReference type="InterPro" id="IPR056884">
    <property type="entry name" value="NPHP3-like_N"/>
</dbReference>
<evidence type="ECO:0000256" key="8">
    <source>
        <dbReference type="ARBA" id="ARBA00040387"/>
    </source>
</evidence>
<dbReference type="SMART" id="SM00028">
    <property type="entry name" value="TPR"/>
    <property type="match status" value="8"/>
</dbReference>
<dbReference type="InParanoid" id="A0A672J6N5"/>
<sequence length="1311" mass="149214">MGTASSMVSPGEVIEDGYGGEGGEACEIPVEVKPKARLLRSSFRRGPRVIGASFKSTGSVDLEYAAEYERLRKEYEIFRVSKNNEITSMQKKEAKLDEENKRLRAELQALQKTYQKILREKESALEAKYQAMERAATFEHDRDKVKRQFKIFRETKEKEIQDLLRAKRDLEAKLQQLQAQGIQVYDPNDSDSDDNQTTVTGTQCDYWTGGVLGSEPSMGSMMQLQQTFRGPEFAHSLIDVEGPFANVSRDDWDAAVASLLQVSPHVPQALWSNTVRCYLIFTQETKAEMDIFVKKHSSLLRRMCEGLGHFYLNVCFPEENAASYALERKQEIERSSVCVLLLKSSVTSSVVEDCEEAFVKNPDGHPLVLYLRTEEDHNLTGSVRQLLERINAADKAAKIKVVDHGGSAEEGAELIYAQLEKIIKQELLGLEGADVDSKDSGIDEGREEDSGDVLWDLHDEQEQIESYQQACSSTTSQLGFQKYIDRLNDMIAAPPPTPPLLVSGGPGSGKSLLLSKWIELQQKQTPNTLFLYHFVGRPLSTSSEPVLIIKRLTVKLLQHFWSISGLSMEPSKILEEFPRWLERLSARHQGNIIIIIDSIDQIQQAERHMKWLIDPLPVNVRVVVSVNVETCPQAWRLWPTLHLDPLSPREVRSVVNAECHSSELKLTKDQEKKLERHCRSASTCNALYVTLLAKIVTRLSRRYRKISDHLEQCLQCQDTMSLYRLVLKMTLKSLSTDRERHIMREILCLVCASHNGVSESEVLDLFPEVELPVLSSLLYRLNRLCIVTLRCGLIRFQHLQVKKLPNLVFMAWEAVRLEFLVGGSSSATYREKLIQYFSQQLSQDLVTWRVADELPWLLQQQEDKTKLQLSLLNLFVSQNLYKRGHFSELLAYWQYVGKDKSSMASEYFDSLKQYEKSCESEDSMTKLANLYETLGRFLKDLGLPSQAVAPLQRSLEIRETALDPDHPSVARSLHQLAGVYVQWKKYGNAEQLYKQALEISENAYGAEHASVARELESLAMLYQKQNKYEQAEKLRKRSVRIRQKTARQKGHMYGFTLLRRRALQLEELTLGKDSADCARTLNELGVLYYLQNNLDAAKVFLTRSLEMRQRVLGPEHPDCAQSLNNLAALHTERREYETAEDLYERALDIRKRALSPDHPSLAYTLKHLAMLYKRRGKLEKAVPLYELSLDIREKSFGPKHPSVATALVNLAVIYCQLKKHGEALPLYERALKVYEDSLGRSHPRVGETLKNLAVLSYEEGDFEKAAELYKRAMEIKEAEPSLVCGNAPSRHSSSGDTFSLRGPAPLPHAPR</sequence>
<accession>A0A672J6N5</accession>
<dbReference type="InterPro" id="IPR027417">
    <property type="entry name" value="P-loop_NTPase"/>
</dbReference>
<evidence type="ECO:0000313" key="17">
    <source>
        <dbReference type="Proteomes" id="UP000472267"/>
    </source>
</evidence>
<keyword evidence="3" id="KW-0677">Repeat</keyword>
<evidence type="ECO:0000256" key="9">
    <source>
        <dbReference type="PROSITE-ProRule" id="PRU00339"/>
    </source>
</evidence>
<dbReference type="PROSITE" id="PS50005">
    <property type="entry name" value="TPR"/>
    <property type="match status" value="5"/>
</dbReference>
<keyword evidence="7" id="KW-0966">Cell projection</keyword>
<feature type="domain" description="Nephrocystin 3 helical" evidence="13">
    <location>
        <begin position="649"/>
        <end position="819"/>
    </location>
</feature>
<dbReference type="FunFam" id="1.25.40.10:FF:000301">
    <property type="entry name" value="Nephronophthisis 3"/>
    <property type="match status" value="1"/>
</dbReference>
<dbReference type="Pfam" id="PF24884">
    <property type="entry name" value="NPHP3_hel"/>
    <property type="match status" value="1"/>
</dbReference>
<dbReference type="FunFam" id="1.25.40.10:FF:000362">
    <property type="entry name" value="Nephrocystin-3"/>
    <property type="match status" value="1"/>
</dbReference>
<dbReference type="GO" id="GO:0097543">
    <property type="term" value="C:ciliary inversin compartment"/>
    <property type="evidence" value="ECO:0007669"/>
    <property type="project" value="TreeGrafter"/>
</dbReference>
<dbReference type="PANTHER" id="PTHR45641">
    <property type="entry name" value="TETRATRICOPEPTIDE REPEAT PROTEIN (AFU_ORTHOLOGUE AFUA_6G03870)"/>
    <property type="match status" value="1"/>
</dbReference>
<feature type="repeat" description="TPR" evidence="9">
    <location>
        <begin position="1246"/>
        <end position="1279"/>
    </location>
</feature>
<evidence type="ECO:0000256" key="3">
    <source>
        <dbReference type="ARBA" id="ARBA00022737"/>
    </source>
</evidence>
<dbReference type="InterPro" id="IPR056885">
    <property type="entry name" value="TPR_NPHP3"/>
</dbReference>
<evidence type="ECO:0000256" key="10">
    <source>
        <dbReference type="SAM" id="Coils"/>
    </source>
</evidence>
<dbReference type="Pfam" id="PF13374">
    <property type="entry name" value="TPR_10"/>
    <property type="match status" value="1"/>
</dbReference>
<organism evidence="16 17">
    <name type="scientific">Salarias fasciatus</name>
    <name type="common">Jewelled blenny</name>
    <name type="synonym">Blennius fasciatus</name>
    <dbReference type="NCBI Taxonomy" id="181472"/>
    <lineage>
        <taxon>Eukaryota</taxon>
        <taxon>Metazoa</taxon>
        <taxon>Chordata</taxon>
        <taxon>Craniata</taxon>
        <taxon>Vertebrata</taxon>
        <taxon>Euteleostomi</taxon>
        <taxon>Actinopterygii</taxon>
        <taxon>Neopterygii</taxon>
        <taxon>Teleostei</taxon>
        <taxon>Neoteleostei</taxon>
        <taxon>Acanthomorphata</taxon>
        <taxon>Ovalentaria</taxon>
        <taxon>Blenniimorphae</taxon>
        <taxon>Blenniiformes</taxon>
        <taxon>Blennioidei</taxon>
        <taxon>Blenniidae</taxon>
        <taxon>Salariinae</taxon>
        <taxon>Salarias</taxon>
    </lineage>
</organism>
<evidence type="ECO:0000256" key="4">
    <source>
        <dbReference type="ARBA" id="ARBA00022803"/>
    </source>
</evidence>
<proteinExistence type="predicted"/>
<reference evidence="16" key="3">
    <citation type="submission" date="2025-09" db="UniProtKB">
        <authorList>
            <consortium name="Ensembl"/>
        </authorList>
    </citation>
    <scope>IDENTIFICATION</scope>
</reference>
<dbReference type="InterPro" id="IPR011990">
    <property type="entry name" value="TPR-like_helical_dom_sf"/>
</dbReference>
<dbReference type="Pfam" id="PF24885">
    <property type="entry name" value="TPR_NPHP3"/>
    <property type="match status" value="1"/>
</dbReference>
<evidence type="ECO:0000313" key="16">
    <source>
        <dbReference type="Ensembl" id="ENSSFAP00005048969.1"/>
    </source>
</evidence>
<reference evidence="16" key="2">
    <citation type="submission" date="2025-08" db="UniProtKB">
        <authorList>
            <consortium name="Ensembl"/>
        </authorList>
    </citation>
    <scope>IDENTIFICATION</scope>
</reference>
<feature type="coiled-coil region" evidence="10">
    <location>
        <begin position="86"/>
        <end position="180"/>
    </location>
</feature>
<evidence type="ECO:0000256" key="2">
    <source>
        <dbReference type="ARBA" id="ARBA00022687"/>
    </source>
</evidence>
<dbReference type="GO" id="GO:0016055">
    <property type="term" value="P:Wnt signaling pathway"/>
    <property type="evidence" value="ECO:0007669"/>
    <property type="project" value="UniProtKB-KW"/>
</dbReference>
<name>A0A672J6N5_SALFA</name>
<dbReference type="Proteomes" id="UP000472267">
    <property type="component" value="Chromosome 9"/>
</dbReference>
<evidence type="ECO:0000256" key="1">
    <source>
        <dbReference type="ARBA" id="ARBA00004138"/>
    </source>
</evidence>
<dbReference type="Pfam" id="PF13424">
    <property type="entry name" value="TPR_12"/>
    <property type="match status" value="2"/>
</dbReference>
<dbReference type="Ensembl" id="ENSSFAT00005050587.1">
    <property type="protein sequence ID" value="ENSSFAP00005048969.1"/>
    <property type="gene ID" value="ENSSFAG00005023694.1"/>
</dbReference>
<keyword evidence="4 9" id="KW-0802">TPR repeat</keyword>
<feature type="domain" description="Nephrocystin-3 alpha-beta" evidence="15">
    <location>
        <begin position="270"/>
        <end position="429"/>
    </location>
</feature>
<dbReference type="GO" id="GO:0007368">
    <property type="term" value="P:determination of left/right symmetry"/>
    <property type="evidence" value="ECO:0007669"/>
    <property type="project" value="TreeGrafter"/>
</dbReference>
<dbReference type="InterPro" id="IPR019734">
    <property type="entry name" value="TPR_rpt"/>
</dbReference>
<keyword evidence="17" id="KW-1185">Reference proteome</keyword>
<keyword evidence="6" id="KW-0969">Cilium</keyword>
<protein>
    <recommendedName>
        <fullName evidence="8">Nephrocystin-3</fullName>
    </recommendedName>
</protein>
<dbReference type="FunFam" id="3.40.50.300:FF:000693">
    <property type="entry name" value="Nephrocystin-3"/>
    <property type="match status" value="1"/>
</dbReference>
<dbReference type="FunFam" id="1.25.40.10:FF:000150">
    <property type="entry name" value="Nephrocystin-3"/>
    <property type="match status" value="1"/>
</dbReference>
<dbReference type="GO" id="GO:0060026">
    <property type="term" value="P:convergent extension"/>
    <property type="evidence" value="ECO:0007669"/>
    <property type="project" value="TreeGrafter"/>
</dbReference>
<gene>
    <name evidence="16" type="primary">nphp3</name>
</gene>
<dbReference type="PANTHER" id="PTHR45641:SF19">
    <property type="entry name" value="NEPHROCYSTIN-3"/>
    <property type="match status" value="1"/>
</dbReference>
<evidence type="ECO:0000259" key="12">
    <source>
        <dbReference type="Pfam" id="PF24883"/>
    </source>
</evidence>
<evidence type="ECO:0000256" key="7">
    <source>
        <dbReference type="ARBA" id="ARBA00023273"/>
    </source>
</evidence>
<dbReference type="Gene3D" id="3.40.50.300">
    <property type="entry name" value="P-loop containing nucleotide triphosphate hydrolases"/>
    <property type="match status" value="1"/>
</dbReference>
<dbReference type="OMA" id="FKIHQKA"/>
<evidence type="ECO:0000256" key="6">
    <source>
        <dbReference type="ARBA" id="ARBA00023069"/>
    </source>
</evidence>
<dbReference type="GO" id="GO:0097546">
    <property type="term" value="C:ciliary base"/>
    <property type="evidence" value="ECO:0007669"/>
    <property type="project" value="TreeGrafter"/>
</dbReference>
<evidence type="ECO:0000256" key="5">
    <source>
        <dbReference type="ARBA" id="ARBA00023054"/>
    </source>
</evidence>
<dbReference type="Pfam" id="PF24883">
    <property type="entry name" value="NPHP3_N"/>
    <property type="match status" value="1"/>
</dbReference>
<evidence type="ECO:0000259" key="13">
    <source>
        <dbReference type="Pfam" id="PF24884"/>
    </source>
</evidence>
<feature type="repeat" description="TPR" evidence="9">
    <location>
        <begin position="1162"/>
        <end position="1195"/>
    </location>
</feature>
<feature type="repeat" description="TPR" evidence="9">
    <location>
        <begin position="970"/>
        <end position="1003"/>
    </location>
</feature>
<dbReference type="SUPFAM" id="SSF52540">
    <property type="entry name" value="P-loop containing nucleoside triphosphate hydrolases"/>
    <property type="match status" value="1"/>
</dbReference>
<feature type="region of interest" description="Disordered" evidence="11">
    <location>
        <begin position="1"/>
        <end position="20"/>
    </location>
</feature>
<feature type="repeat" description="TPR" evidence="9">
    <location>
        <begin position="1204"/>
        <end position="1237"/>
    </location>
</feature>
<evidence type="ECO:0000256" key="11">
    <source>
        <dbReference type="SAM" id="MobiDB-lite"/>
    </source>
</evidence>
<comment type="subcellular location">
    <subcellularLocation>
        <location evidence="1">Cell projection</location>
        <location evidence="1">Cilium</location>
    </subcellularLocation>
</comment>
<dbReference type="FunCoup" id="A0A672J6N5">
    <property type="interactions" value="754"/>
</dbReference>
<reference evidence="16" key="1">
    <citation type="submission" date="2019-06" db="EMBL/GenBank/DDBJ databases">
        <authorList>
            <consortium name="Wellcome Sanger Institute Data Sharing"/>
        </authorList>
    </citation>
    <scope>NUCLEOTIDE SEQUENCE [LARGE SCALE GENOMIC DNA]</scope>
</reference>
<dbReference type="InterPro" id="IPR056886">
    <property type="entry name" value="NPHP3_ab_dom"/>
</dbReference>
<feature type="region of interest" description="Disordered" evidence="11">
    <location>
        <begin position="1283"/>
        <end position="1311"/>
    </location>
</feature>
<dbReference type="Pfam" id="PF25022">
    <property type="entry name" value="NPHP3"/>
    <property type="match status" value="1"/>
</dbReference>
<dbReference type="SUPFAM" id="SSF48452">
    <property type="entry name" value="TPR-like"/>
    <property type="match status" value="2"/>
</dbReference>